<evidence type="ECO:0000313" key="2">
    <source>
        <dbReference type="Proteomes" id="UP000555756"/>
    </source>
</evidence>
<dbReference type="InterPro" id="IPR018666">
    <property type="entry name" value="DUF2125"/>
</dbReference>
<protein>
    <submittedName>
        <fullName evidence="1">DUF2125 domain-containing protein</fullName>
    </submittedName>
</protein>
<keyword evidence="2" id="KW-1185">Reference proteome</keyword>
<dbReference type="Proteomes" id="UP000555756">
    <property type="component" value="Unassembled WGS sequence"/>
</dbReference>
<evidence type="ECO:0000313" key="1">
    <source>
        <dbReference type="EMBL" id="MBB2189892.1"/>
    </source>
</evidence>
<name>A0A7W4JS79_9PROT</name>
<dbReference type="AlphaFoldDB" id="A0A7W4JS79"/>
<organism evidence="1 2">
    <name type="scientific">Gluconacetobacter azotocaptans</name>
    <dbReference type="NCBI Taxonomy" id="142834"/>
    <lineage>
        <taxon>Bacteria</taxon>
        <taxon>Pseudomonadati</taxon>
        <taxon>Pseudomonadota</taxon>
        <taxon>Alphaproteobacteria</taxon>
        <taxon>Acetobacterales</taxon>
        <taxon>Acetobacteraceae</taxon>
        <taxon>Gluconacetobacter</taxon>
    </lineage>
</organism>
<comment type="caution">
    <text evidence="1">The sequence shown here is derived from an EMBL/GenBank/DDBJ whole genome shotgun (WGS) entry which is preliminary data.</text>
</comment>
<dbReference type="Pfam" id="PF09898">
    <property type="entry name" value="DUF2125"/>
    <property type="match status" value="1"/>
</dbReference>
<dbReference type="EMBL" id="JABEQF010000005">
    <property type="protein sequence ID" value="MBB2189892.1"/>
    <property type="molecule type" value="Genomic_DNA"/>
</dbReference>
<proteinExistence type="predicted"/>
<accession>A0A7W4JS79</accession>
<dbReference type="RefSeq" id="WP_183119068.1">
    <property type="nucleotide sequence ID" value="NZ_JABEQF010000005.1"/>
</dbReference>
<sequence>MPIFPPLFAPSRHARRMRALGLALLCLAAADGVAWLAAQHLLNDALRGWTQGLAAQGWTVQPGRQRRGGSLLTARITLTSPRLRGRIGTPAGGSRAALWGGDRLTLSLSALHPLSLRLGLEGAQVLRLSDPARPGQDMAVRWQGQRVLGWFPLGMAPAGRSGRASWSAALMDLQILGPGARDVAFRLRDVAGHGLWDSAAGPQGSRLALSATCARIDLPLSWPMPPGLPDARSLRDAALVVAIPGRADPHAAAAPTTVLVQDARARWSTLAWQAVGRADLPPDGAADGEATLSVEGVGGTLRTLAQTGSLSPDIGRVAAAIDRWAATMAGPPGRPDAPALTDRRISLPLRLRAGTLFIGEVPVATLATGELSPAFALPAPRP</sequence>
<gene>
    <name evidence="1" type="ORF">HLH34_07910</name>
</gene>
<reference evidence="1 2" key="1">
    <citation type="submission" date="2020-04" db="EMBL/GenBank/DDBJ databases">
        <title>Description of novel Gluconacetobacter.</title>
        <authorList>
            <person name="Sombolestani A."/>
        </authorList>
    </citation>
    <scope>NUCLEOTIDE SEQUENCE [LARGE SCALE GENOMIC DNA]</scope>
    <source>
        <strain evidence="1 2">LMG 21311</strain>
    </source>
</reference>